<evidence type="ECO:0000313" key="3">
    <source>
        <dbReference type="Proteomes" id="UP001597040"/>
    </source>
</evidence>
<organism evidence="2 3">
    <name type="scientific">Virgibacillus byunsanensis</name>
    <dbReference type="NCBI Taxonomy" id="570945"/>
    <lineage>
        <taxon>Bacteria</taxon>
        <taxon>Bacillati</taxon>
        <taxon>Bacillota</taxon>
        <taxon>Bacilli</taxon>
        <taxon>Bacillales</taxon>
        <taxon>Bacillaceae</taxon>
        <taxon>Virgibacillus</taxon>
    </lineage>
</organism>
<gene>
    <name evidence="2" type="ORF">ACFQ3N_19335</name>
</gene>
<dbReference type="RefSeq" id="WP_390364696.1">
    <property type="nucleotide sequence ID" value="NZ_JBHTKJ010000073.1"/>
</dbReference>
<keyword evidence="1" id="KW-0732">Signal</keyword>
<keyword evidence="3" id="KW-1185">Reference proteome</keyword>
<comment type="caution">
    <text evidence="2">The sequence shown here is derived from an EMBL/GenBank/DDBJ whole genome shotgun (WGS) entry which is preliminary data.</text>
</comment>
<dbReference type="EMBL" id="JBHTKJ010000073">
    <property type="protein sequence ID" value="MFD1040534.1"/>
    <property type="molecule type" value="Genomic_DNA"/>
</dbReference>
<accession>A0ABW3LSN4</accession>
<evidence type="ECO:0008006" key="4">
    <source>
        <dbReference type="Google" id="ProtNLM"/>
    </source>
</evidence>
<feature type="signal peptide" evidence="1">
    <location>
        <begin position="1"/>
        <end position="25"/>
    </location>
</feature>
<name>A0ABW3LSN4_9BACI</name>
<evidence type="ECO:0000313" key="2">
    <source>
        <dbReference type="EMBL" id="MFD1040534.1"/>
    </source>
</evidence>
<proteinExistence type="predicted"/>
<evidence type="ECO:0000256" key="1">
    <source>
        <dbReference type="SAM" id="SignalP"/>
    </source>
</evidence>
<reference evidence="3" key="1">
    <citation type="journal article" date="2019" name="Int. J. Syst. Evol. Microbiol.">
        <title>The Global Catalogue of Microorganisms (GCM) 10K type strain sequencing project: providing services to taxonomists for standard genome sequencing and annotation.</title>
        <authorList>
            <consortium name="The Broad Institute Genomics Platform"/>
            <consortium name="The Broad Institute Genome Sequencing Center for Infectious Disease"/>
            <person name="Wu L."/>
            <person name="Ma J."/>
        </authorList>
    </citation>
    <scope>NUCLEOTIDE SEQUENCE [LARGE SCALE GENOMIC DNA]</scope>
    <source>
        <strain evidence="3">CCUG 56754</strain>
    </source>
</reference>
<feature type="chain" id="PRO_5047305105" description="Lipoprotein" evidence="1">
    <location>
        <begin position="26"/>
        <end position="156"/>
    </location>
</feature>
<dbReference type="Proteomes" id="UP001597040">
    <property type="component" value="Unassembled WGS sequence"/>
</dbReference>
<sequence length="156" mass="17696">MNRKKILLGVAGLVLLIVVSSFVMNAENKEDDKDVTEHNYTYVGESENWTAEFEFEGKETFYEEDGTNKYNAEHNSRFVLTYKGDLSELSALEKIRYGYETPSNATEIGTTFDEPPSEKIFTINDSGSSIVYEDSVIEATVEWGGEKETFELKNDD</sequence>
<protein>
    <recommendedName>
        <fullName evidence="4">Lipoprotein</fullName>
    </recommendedName>
</protein>